<evidence type="ECO:0000256" key="6">
    <source>
        <dbReference type="ARBA" id="ARBA00022918"/>
    </source>
</evidence>
<name>A0A1B6MMM6_9HEMI</name>
<organism evidence="8">
    <name type="scientific">Graphocephala atropunctata</name>
    <dbReference type="NCBI Taxonomy" id="36148"/>
    <lineage>
        <taxon>Eukaryota</taxon>
        <taxon>Metazoa</taxon>
        <taxon>Ecdysozoa</taxon>
        <taxon>Arthropoda</taxon>
        <taxon>Hexapoda</taxon>
        <taxon>Insecta</taxon>
        <taxon>Pterygota</taxon>
        <taxon>Neoptera</taxon>
        <taxon>Paraneoptera</taxon>
        <taxon>Hemiptera</taxon>
        <taxon>Auchenorrhyncha</taxon>
        <taxon>Membracoidea</taxon>
        <taxon>Cicadellidae</taxon>
        <taxon>Cicadellinae</taxon>
        <taxon>Cicadellini</taxon>
        <taxon>Graphocephala</taxon>
    </lineage>
</organism>
<gene>
    <name evidence="8" type="ORF">g.27027</name>
</gene>
<reference evidence="8" key="1">
    <citation type="submission" date="2015-11" db="EMBL/GenBank/DDBJ databases">
        <title>De novo transcriptome assembly of four potential Pierce s Disease insect vectors from Arizona vineyards.</title>
        <authorList>
            <person name="Tassone E.E."/>
        </authorList>
    </citation>
    <scope>NUCLEOTIDE SEQUENCE</scope>
</reference>
<dbReference type="Pfam" id="PF17917">
    <property type="entry name" value="RT_RNaseH"/>
    <property type="match status" value="1"/>
</dbReference>
<sequence length="205" mass="23684">SFDHVSVLKIPDFSKEFVLMTDASEVGCGSVLMQNDDCGQNMPVAYFSKKFSDSERRLSVYEKEALAVVLSFEKFHSYLEIRPFILLTDNSALAWVLSHFRKLGKIARWCEKILSLPFKALHVMGKKNVLADFLSRNFESNECNISVEEILPEEYEERICKNKLSKKLRCTNSKINYVNMNVINEFPVAYCKLSELQNQDEECKK</sequence>
<dbReference type="InterPro" id="IPR043502">
    <property type="entry name" value="DNA/RNA_pol_sf"/>
</dbReference>
<keyword evidence="5" id="KW-0378">Hydrolase</keyword>
<evidence type="ECO:0000256" key="1">
    <source>
        <dbReference type="ARBA" id="ARBA00022679"/>
    </source>
</evidence>
<feature type="domain" description="Reverse transcriptase RNase H-like" evidence="7">
    <location>
        <begin position="12"/>
        <end position="113"/>
    </location>
</feature>
<dbReference type="GO" id="GO:0016787">
    <property type="term" value="F:hydrolase activity"/>
    <property type="evidence" value="ECO:0007669"/>
    <property type="project" value="UniProtKB-KW"/>
</dbReference>
<keyword evidence="3" id="KW-0540">Nuclease</keyword>
<feature type="non-terminal residue" evidence="8">
    <location>
        <position position="205"/>
    </location>
</feature>
<evidence type="ECO:0000256" key="3">
    <source>
        <dbReference type="ARBA" id="ARBA00022722"/>
    </source>
</evidence>
<dbReference type="PANTHER" id="PTHR37984:SF5">
    <property type="entry name" value="PROTEIN NYNRIN-LIKE"/>
    <property type="match status" value="1"/>
</dbReference>
<evidence type="ECO:0000256" key="5">
    <source>
        <dbReference type="ARBA" id="ARBA00022801"/>
    </source>
</evidence>
<dbReference type="Gene3D" id="3.10.20.370">
    <property type="match status" value="1"/>
</dbReference>
<feature type="non-terminal residue" evidence="8">
    <location>
        <position position="1"/>
    </location>
</feature>
<evidence type="ECO:0000256" key="4">
    <source>
        <dbReference type="ARBA" id="ARBA00022759"/>
    </source>
</evidence>
<evidence type="ECO:0000259" key="7">
    <source>
        <dbReference type="Pfam" id="PF17917"/>
    </source>
</evidence>
<accession>A0A1B6MMM6</accession>
<evidence type="ECO:0000256" key="2">
    <source>
        <dbReference type="ARBA" id="ARBA00022695"/>
    </source>
</evidence>
<dbReference type="SUPFAM" id="SSF56672">
    <property type="entry name" value="DNA/RNA polymerases"/>
    <property type="match status" value="1"/>
</dbReference>
<dbReference type="InterPro" id="IPR041373">
    <property type="entry name" value="RT_RNaseH"/>
</dbReference>
<dbReference type="InterPro" id="IPR050951">
    <property type="entry name" value="Retrovirus_Pol_polyprotein"/>
</dbReference>
<dbReference type="AlphaFoldDB" id="A0A1B6MMM6"/>
<dbReference type="FunFam" id="3.10.20.370:FF:000001">
    <property type="entry name" value="Retrovirus-related Pol polyprotein from transposon 17.6-like protein"/>
    <property type="match status" value="1"/>
</dbReference>
<dbReference type="PANTHER" id="PTHR37984">
    <property type="entry name" value="PROTEIN CBG26694"/>
    <property type="match status" value="1"/>
</dbReference>
<protein>
    <recommendedName>
        <fullName evidence="7">Reverse transcriptase RNase H-like domain-containing protein</fullName>
    </recommendedName>
</protein>
<evidence type="ECO:0000313" key="8">
    <source>
        <dbReference type="EMBL" id="JAT37194.1"/>
    </source>
</evidence>
<proteinExistence type="predicted"/>
<keyword evidence="1" id="KW-0808">Transferase</keyword>
<dbReference type="EMBL" id="GEBQ01002783">
    <property type="protein sequence ID" value="JAT37194.1"/>
    <property type="molecule type" value="Transcribed_RNA"/>
</dbReference>
<dbReference type="GO" id="GO:0004519">
    <property type="term" value="F:endonuclease activity"/>
    <property type="evidence" value="ECO:0007669"/>
    <property type="project" value="UniProtKB-KW"/>
</dbReference>
<dbReference type="GO" id="GO:0003964">
    <property type="term" value="F:RNA-directed DNA polymerase activity"/>
    <property type="evidence" value="ECO:0007669"/>
    <property type="project" value="UniProtKB-KW"/>
</dbReference>
<keyword evidence="4" id="KW-0255">Endonuclease</keyword>
<dbReference type="CDD" id="cd09274">
    <property type="entry name" value="RNase_HI_RT_Ty3"/>
    <property type="match status" value="1"/>
</dbReference>
<keyword evidence="6" id="KW-0695">RNA-directed DNA polymerase</keyword>
<keyword evidence="2" id="KW-0548">Nucleotidyltransferase</keyword>